<reference evidence="2 3" key="1">
    <citation type="submission" date="2024-01" db="EMBL/GenBank/DDBJ databases">
        <title>Complete genome of Cladobotryum mycophilum ATHUM6906.</title>
        <authorList>
            <person name="Christinaki A.C."/>
            <person name="Myridakis A.I."/>
            <person name="Kouvelis V.N."/>
        </authorList>
    </citation>
    <scope>NUCLEOTIDE SEQUENCE [LARGE SCALE GENOMIC DNA]</scope>
    <source>
        <strain evidence="2 3">ATHUM6906</strain>
    </source>
</reference>
<keyword evidence="3" id="KW-1185">Reference proteome</keyword>
<accession>A0ABR0T2N5</accession>
<dbReference type="PANTHER" id="PTHR28055">
    <property type="entry name" value="ALTERED INHERITANCE OF MITOCHONDRIA PROTEIN 41, MITOCHONDRIAL"/>
    <property type="match status" value="1"/>
</dbReference>
<keyword evidence="1" id="KW-0496">Mitochondrion</keyword>
<evidence type="ECO:0000256" key="1">
    <source>
        <dbReference type="RuleBase" id="RU365099"/>
    </source>
</evidence>
<dbReference type="InterPro" id="IPR042184">
    <property type="entry name" value="YqeY/Aim41_N"/>
</dbReference>
<dbReference type="InterPro" id="IPR019004">
    <property type="entry name" value="YqeY/Aim41"/>
</dbReference>
<dbReference type="Pfam" id="PF09424">
    <property type="entry name" value="YqeY"/>
    <property type="match status" value="1"/>
</dbReference>
<dbReference type="Gene3D" id="1.10.10.410">
    <property type="match status" value="1"/>
</dbReference>
<sequence>MRHLTTLRVSRQTSFPPLIRSRCISAVPTYRFYSTSDDAPPPLLQKLKGDLKTAMRAKDAPRLSVLRAIMSANLNASKTSSPIRTDVQLVALIRKLQKSSQDAVADAQAASREDLVDKENQQLQILEEYVAGSGIQTLGEAELRVLIQNAIEASKSAGTAGKSLLGDVMKRISGSLEGKDVDRKSIANLVKELTSQ</sequence>
<evidence type="ECO:0000313" key="3">
    <source>
        <dbReference type="Proteomes" id="UP001338125"/>
    </source>
</evidence>
<proteinExistence type="inferred from homology"/>
<name>A0ABR0T2N5_9HYPO</name>
<dbReference type="Proteomes" id="UP001338125">
    <property type="component" value="Unassembled WGS sequence"/>
</dbReference>
<dbReference type="EMBL" id="JAVFKD010000001">
    <property type="protein sequence ID" value="KAK5998696.1"/>
    <property type="molecule type" value="Genomic_DNA"/>
</dbReference>
<gene>
    <name evidence="1" type="primary">AIM41</name>
    <name evidence="2" type="ORF">PT974_01078</name>
</gene>
<evidence type="ECO:0000313" key="2">
    <source>
        <dbReference type="EMBL" id="KAK5998696.1"/>
    </source>
</evidence>
<comment type="similarity">
    <text evidence="1">Belongs to the AIM41 family.</text>
</comment>
<comment type="caution">
    <text evidence="2">The sequence shown here is derived from an EMBL/GenBank/DDBJ whole genome shotgun (WGS) entry which is preliminary data.</text>
</comment>
<organism evidence="2 3">
    <name type="scientific">Cladobotryum mycophilum</name>
    <dbReference type="NCBI Taxonomy" id="491253"/>
    <lineage>
        <taxon>Eukaryota</taxon>
        <taxon>Fungi</taxon>
        <taxon>Dikarya</taxon>
        <taxon>Ascomycota</taxon>
        <taxon>Pezizomycotina</taxon>
        <taxon>Sordariomycetes</taxon>
        <taxon>Hypocreomycetidae</taxon>
        <taxon>Hypocreales</taxon>
        <taxon>Hypocreaceae</taxon>
        <taxon>Cladobotryum</taxon>
    </lineage>
</organism>
<dbReference type="SUPFAM" id="SSF89095">
    <property type="entry name" value="GatB/YqeY motif"/>
    <property type="match status" value="1"/>
</dbReference>
<dbReference type="PANTHER" id="PTHR28055:SF1">
    <property type="entry name" value="ALTERED INHERITANCE OF MITOCHONDRIA PROTEIN 41, MITOCHONDRIAL"/>
    <property type="match status" value="1"/>
</dbReference>
<dbReference type="Gene3D" id="1.10.1510.10">
    <property type="entry name" value="Uncharacterised protein YqeY/AIM41 PF09424, N-terminal domain"/>
    <property type="match status" value="1"/>
</dbReference>
<protein>
    <recommendedName>
        <fullName evidence="1">Altered inheritance of mitochondria protein 41</fullName>
    </recommendedName>
</protein>
<dbReference type="InterPro" id="IPR003789">
    <property type="entry name" value="Asn/Gln_tRNA_amidoTrase-B-like"/>
</dbReference>
<dbReference type="InterPro" id="IPR023168">
    <property type="entry name" value="GatB_Yqey_C_2"/>
</dbReference>
<comment type="subcellular location">
    <subcellularLocation>
        <location evidence="1">Mitochondrion</location>
    </subcellularLocation>
</comment>